<feature type="compositionally biased region" description="Pro residues" evidence="1">
    <location>
        <begin position="442"/>
        <end position="451"/>
    </location>
</feature>
<reference evidence="3" key="1">
    <citation type="journal article" date="2019" name="Int. J. Syst. Evol. Microbiol.">
        <title>The Global Catalogue of Microorganisms (GCM) 10K type strain sequencing project: providing services to taxonomists for standard genome sequencing and annotation.</title>
        <authorList>
            <consortium name="The Broad Institute Genomics Platform"/>
            <consortium name="The Broad Institute Genome Sequencing Center for Infectious Disease"/>
            <person name="Wu L."/>
            <person name="Ma J."/>
        </authorList>
    </citation>
    <scope>NUCLEOTIDE SEQUENCE [LARGE SCALE GENOMIC DNA]</scope>
    <source>
        <strain evidence="3">JCM 17494</strain>
    </source>
</reference>
<evidence type="ECO:0000256" key="1">
    <source>
        <dbReference type="SAM" id="MobiDB-lite"/>
    </source>
</evidence>
<feature type="compositionally biased region" description="Pro residues" evidence="1">
    <location>
        <begin position="31"/>
        <end position="45"/>
    </location>
</feature>
<comment type="caution">
    <text evidence="2">The sequence shown here is derived from an EMBL/GenBank/DDBJ whole genome shotgun (WGS) entry which is preliminary data.</text>
</comment>
<sequence>MMGRRAAAHGDQQTQTQSSGHSTNTALQPVEQPPAASPPPEPLPQRTPFAANFVGATLVVSAPEGPSQAASGLARTLPVDRGRTVVVVDFPSGDQSTFWPHVVTALGGRGPIRLAVSHAGTMRPTAPAQWLAEQLQAEVVAPDGVLTTVPGAAFVVGTQGYGSWVRFQPNASPMPFGRRFPVPQWEAMDPNSPWPTGEIGISEPIPAGLWLRAQQPPFDPAAQDSRPIVALPCRENVLTVVVGGPGQSSIPTDEVCRLLTALPQAARSRVRLVPYGVDAGLGQLVADQLGEPISMFTGLPVGNLRTGGPAVIAVDPRGQQTWRPFVTEVQCSPHETVPAVSGYRSPVQGLSEVEPGVFSLGDGVVLEVVPSGLWVREHDEPYNAAEVRSQPVDPEWARLTVGTPGRTTPGAVAVHGAALVERLEPEVRKLLRVVFCDATVSPPTPPPPPAPQHAAPAHAAPSFGTQTTGNPAAIAAALGAAAQALSARDSSDNGTGFFTAVTPVEPEPAYAGMPPAEPATVTVSAQDVADAEEAAFPSSDPDAAAVRFRVDGPLPPQPLASWEVPAQSNGERETVLPDHASSDMERDAVRRALGERYGVHAATVCRLLAQRPDAEEDPAAFEAMVTDLTALLACVSQDEEMVVDTLRMGRLGRLRPYVACIVSGLNRLPVHNGVATVWGASGPTGPRRYRSGDVLVEHGLLDAIANPVQRIEGATEYLLWSVTGRRVEVADRVAVATEERVLFPPGTAFRVLAVAEAEGDHPQQVLMQEMAGAAADQEIAALRPSVLSQLERAAANLRVLPSHQVSVEA</sequence>
<feature type="compositionally biased region" description="Low complexity" evidence="1">
    <location>
        <begin position="452"/>
        <end position="461"/>
    </location>
</feature>
<proteinExistence type="predicted"/>
<evidence type="ECO:0008006" key="4">
    <source>
        <dbReference type="Google" id="ProtNLM"/>
    </source>
</evidence>
<evidence type="ECO:0000313" key="2">
    <source>
        <dbReference type="EMBL" id="GAA3641257.1"/>
    </source>
</evidence>
<protein>
    <recommendedName>
        <fullName evidence="4">NAD(+)--protein-arginine ADP-ribosyltransferase</fullName>
    </recommendedName>
</protein>
<feature type="compositionally biased region" description="Low complexity" evidence="1">
    <location>
        <begin position="12"/>
        <end position="30"/>
    </location>
</feature>
<dbReference type="EMBL" id="BAABBE010000007">
    <property type="protein sequence ID" value="GAA3641257.1"/>
    <property type="molecule type" value="Genomic_DNA"/>
</dbReference>
<dbReference type="Gene3D" id="3.90.176.10">
    <property type="entry name" value="Toxin ADP-ribosyltransferase, Chain A, domain 1"/>
    <property type="match status" value="1"/>
</dbReference>
<organism evidence="2 3">
    <name type="scientific">Lentzea roselyniae</name>
    <dbReference type="NCBI Taxonomy" id="531940"/>
    <lineage>
        <taxon>Bacteria</taxon>
        <taxon>Bacillati</taxon>
        <taxon>Actinomycetota</taxon>
        <taxon>Actinomycetes</taxon>
        <taxon>Pseudonocardiales</taxon>
        <taxon>Pseudonocardiaceae</taxon>
        <taxon>Lentzea</taxon>
    </lineage>
</organism>
<feature type="region of interest" description="Disordered" evidence="1">
    <location>
        <begin position="442"/>
        <end position="468"/>
    </location>
</feature>
<name>A0ABP7AUX3_9PSEU</name>
<keyword evidence="3" id="KW-1185">Reference proteome</keyword>
<gene>
    <name evidence="2" type="ORF">GCM10022267_29530</name>
</gene>
<evidence type="ECO:0000313" key="3">
    <source>
        <dbReference type="Proteomes" id="UP001500711"/>
    </source>
</evidence>
<dbReference type="Proteomes" id="UP001500711">
    <property type="component" value="Unassembled WGS sequence"/>
</dbReference>
<accession>A0ABP7AUX3</accession>
<feature type="region of interest" description="Disordered" evidence="1">
    <location>
        <begin position="1"/>
        <end position="48"/>
    </location>
</feature>